<dbReference type="InterPro" id="IPR013757">
    <property type="entry name" value="Topo_IIA_A_a_sf"/>
</dbReference>
<evidence type="ECO:0000256" key="6">
    <source>
        <dbReference type="ARBA" id="ARBA00023125"/>
    </source>
</evidence>
<feature type="domain" description="Topo IIA-type catalytic" evidence="11">
    <location>
        <begin position="67"/>
        <end position="557"/>
    </location>
</feature>
<comment type="subunit">
    <text evidence="8">Heterotetramer, composed of two GyrA and two GyrB chains. In the heterotetramer, GyrA contains the active site tyrosine that forms a transient covalent intermediate with DNA, while GyrB binds cofactors and catalyzes ATP hydrolysis.</text>
</comment>
<dbReference type="GO" id="GO:0034335">
    <property type="term" value="F:DNA negative supercoiling activity"/>
    <property type="evidence" value="ECO:0007669"/>
    <property type="project" value="UniProtKB-ARBA"/>
</dbReference>
<name>A0A1M7J4V4_9BRAD</name>
<feature type="active site" description="O-(5'-phospho-DNA)-tyrosine intermediate" evidence="8 9">
    <location>
        <position position="155"/>
    </location>
</feature>
<comment type="miscellaneous">
    <text evidence="8">Few gyrases are as efficient as E.coli at forming negative supercoils. Not all organisms have 2 type II topoisomerases; in organisms with a single type II topoisomerase this enzyme also has to decatenate newly replicated chromosomes.</text>
</comment>
<evidence type="ECO:0000256" key="10">
    <source>
        <dbReference type="SAM" id="MobiDB-lite"/>
    </source>
</evidence>
<dbReference type="FunFam" id="3.90.199.10:FF:000001">
    <property type="entry name" value="DNA gyrase subunit A"/>
    <property type="match status" value="1"/>
</dbReference>
<organism evidence="12 13">
    <name type="scientific">Bradyrhizobium lablabi</name>
    <dbReference type="NCBI Taxonomy" id="722472"/>
    <lineage>
        <taxon>Bacteria</taxon>
        <taxon>Pseudomonadati</taxon>
        <taxon>Pseudomonadota</taxon>
        <taxon>Alphaproteobacteria</taxon>
        <taxon>Hyphomicrobiales</taxon>
        <taxon>Nitrobacteraceae</taxon>
        <taxon>Bradyrhizobium</taxon>
    </lineage>
</organism>
<feature type="region of interest" description="Disordered" evidence="10">
    <location>
        <begin position="1"/>
        <end position="43"/>
    </location>
</feature>
<keyword evidence="6 8" id="KW-0238">DNA-binding</keyword>
<evidence type="ECO:0000256" key="7">
    <source>
        <dbReference type="ARBA" id="ARBA00023235"/>
    </source>
</evidence>
<keyword evidence="8" id="KW-0963">Cytoplasm</keyword>
<dbReference type="InterPro" id="IPR002205">
    <property type="entry name" value="Topo_IIA_dom_A"/>
</dbReference>
<dbReference type="Gene3D" id="2.120.10.90">
    <property type="entry name" value="DNA gyrase/topoisomerase IV, subunit A, C-terminal"/>
    <property type="match status" value="1"/>
</dbReference>
<dbReference type="InterPro" id="IPR005743">
    <property type="entry name" value="GyrA"/>
</dbReference>
<dbReference type="GO" id="GO:0006261">
    <property type="term" value="P:DNA-templated DNA replication"/>
    <property type="evidence" value="ECO:0007669"/>
    <property type="project" value="UniProtKB-UniRule"/>
</dbReference>
<dbReference type="SUPFAM" id="SSF101904">
    <property type="entry name" value="GyrA/ParC C-terminal domain-like"/>
    <property type="match status" value="1"/>
</dbReference>
<proteinExistence type="inferred from homology"/>
<dbReference type="GO" id="GO:0009330">
    <property type="term" value="C:DNA topoisomerase type II (double strand cut, ATP-hydrolyzing) complex"/>
    <property type="evidence" value="ECO:0007669"/>
    <property type="project" value="TreeGrafter"/>
</dbReference>
<dbReference type="HAMAP" id="MF_01897">
    <property type="entry name" value="GyrA"/>
    <property type="match status" value="1"/>
</dbReference>
<evidence type="ECO:0000256" key="1">
    <source>
        <dbReference type="ARBA" id="ARBA00000185"/>
    </source>
</evidence>
<reference evidence="12 13" key="1">
    <citation type="submission" date="2016-10" db="EMBL/GenBank/DDBJ databases">
        <authorList>
            <person name="de Groot N.N."/>
        </authorList>
    </citation>
    <scope>NUCLEOTIDE SEQUENCE [LARGE SCALE GENOMIC DNA]</scope>
    <source>
        <strain evidence="12 13">GAS522</strain>
    </source>
</reference>
<feature type="short sequence motif" description="GyrA-box" evidence="8">
    <location>
        <begin position="584"/>
        <end position="590"/>
    </location>
</feature>
<evidence type="ECO:0000256" key="3">
    <source>
        <dbReference type="ARBA" id="ARBA00022741"/>
    </source>
</evidence>
<dbReference type="InterPro" id="IPR006691">
    <property type="entry name" value="GyrA/parC_rep"/>
</dbReference>
<evidence type="ECO:0000256" key="5">
    <source>
        <dbReference type="ARBA" id="ARBA00023029"/>
    </source>
</evidence>
<dbReference type="PROSITE" id="PS52040">
    <property type="entry name" value="TOPO_IIA"/>
    <property type="match status" value="1"/>
</dbReference>
<evidence type="ECO:0000259" key="11">
    <source>
        <dbReference type="PROSITE" id="PS52040"/>
    </source>
</evidence>
<comment type="subcellular location">
    <subcellularLocation>
        <location evidence="8">Cytoplasm</location>
    </subcellularLocation>
</comment>
<keyword evidence="7 8" id="KW-0413">Isomerase</keyword>
<dbReference type="GO" id="GO:0005694">
    <property type="term" value="C:chromosome"/>
    <property type="evidence" value="ECO:0007669"/>
    <property type="project" value="InterPro"/>
</dbReference>
<evidence type="ECO:0000256" key="8">
    <source>
        <dbReference type="HAMAP-Rule" id="MF_01897"/>
    </source>
</evidence>
<dbReference type="GO" id="GO:0006265">
    <property type="term" value="P:DNA topological change"/>
    <property type="evidence" value="ECO:0007669"/>
    <property type="project" value="UniProtKB-UniRule"/>
</dbReference>
<dbReference type="GO" id="GO:0003677">
    <property type="term" value="F:DNA binding"/>
    <property type="evidence" value="ECO:0007669"/>
    <property type="project" value="UniProtKB-UniRule"/>
</dbReference>
<dbReference type="FunFam" id="1.10.268.10:FF:000001">
    <property type="entry name" value="DNA gyrase subunit A"/>
    <property type="match status" value="1"/>
</dbReference>
<dbReference type="PANTHER" id="PTHR43493">
    <property type="entry name" value="DNA GYRASE/TOPOISOMERASE SUBUNIT A"/>
    <property type="match status" value="1"/>
</dbReference>
<evidence type="ECO:0000256" key="9">
    <source>
        <dbReference type="PROSITE-ProRule" id="PRU01384"/>
    </source>
</evidence>
<keyword evidence="3 8" id="KW-0547">Nucleotide-binding</keyword>
<dbReference type="InterPro" id="IPR050220">
    <property type="entry name" value="Type_II_DNA_Topoisomerases"/>
</dbReference>
<dbReference type="GO" id="GO:0005524">
    <property type="term" value="F:ATP binding"/>
    <property type="evidence" value="ECO:0007669"/>
    <property type="project" value="UniProtKB-UniRule"/>
</dbReference>
<dbReference type="Proteomes" id="UP000183208">
    <property type="component" value="Unassembled WGS sequence"/>
</dbReference>
<dbReference type="SUPFAM" id="SSF56719">
    <property type="entry name" value="Type II DNA topoisomerase"/>
    <property type="match status" value="1"/>
</dbReference>
<dbReference type="NCBIfam" id="NF004043">
    <property type="entry name" value="PRK05560.1"/>
    <property type="match status" value="1"/>
</dbReference>
<keyword evidence="5 8" id="KW-0799">Topoisomerase</keyword>
<dbReference type="PANTHER" id="PTHR43493:SF5">
    <property type="entry name" value="DNA GYRASE SUBUNIT A, CHLOROPLASTIC_MITOCHONDRIAL"/>
    <property type="match status" value="1"/>
</dbReference>
<sequence>MWGGYPDPDALYDSKLRTDRIPPLSDPEDNKPGEPPAPSDIRPVSILDEMKKSYLDYAMSVIVSRALPDARDGLKPVHRRILYSMYEQGHTPDKKYVKSARVVGDVIGKYHPHGDQSIYDAMVRMAQDFSMRVPLIDGQGNFGSVDGDPPAAYRYTEARLTKVAMEVLGDIGKDTVDFVPNYDSSEKEPAVLPAKFPNLLVNGAGGIAVGMATNIPPHNLGEVIDACVALIDNPALTIDELINIIPGPDFPTGGIILGRQGIRSAYHLGRGSIVMRGKVTIDTIRKDREAIIVSEIPYQVNKATMVERIAELVKEKKIEGISDLRDESDRDGFRVVVELKRDAVPEVVLNQLYRFTPLQSNFPANMLALDSGRPQTMNLKDFLTLFVAFREQVITRRTKYLLNEARDRAHILVGLAIAVANIDEMIRVIRTSPDPTTARDTLMSRDWPARDVEAMITLIDDPRHRINEDGTTRLSFEQAKAILDLRLQRLTALGREEISEELDRLAVKIADYLDILRSRARIQAIVKTELAEVKDSFATPRKTVIMEQEGEVEDEDLIQREDMVVTVSHAGYVKRVPLSAYRAQRRGGKGRAGMQTRDEDFVSRLFVASTHTPVLFFSSRGQVYKEKVWRLPVAPPNARGKALINILPLEQGERITTIMPLPEDESSWANLDVMFATTGGNVRRNKLSDFVDVRRSGIIAMKLDEGEAIVDVQICTERDDVLLTAAGGQCIRFPVTDVRVFTGRTSMGVRGIALGTNDTLISLSILRHVEATSDERTAYLKMRRAVAGEGTADEPVDTEGEETSGAIQQLSTERYAAMSAEEQVVLTVSVNGFGKRTSSYEYRTTGRGGKGIVAMSVNNRNGKLVASFPVEDSDQIMLVTDKGQLIRCPVEGIRVAGRSTQGVIVFDTAEDEHVVSVEHIGDDGENGDNGNSNANGE</sequence>
<comment type="similarity">
    <text evidence="2 8">Belongs to the type II topoisomerase GyrA/ParC subunit family.</text>
</comment>
<evidence type="ECO:0000313" key="13">
    <source>
        <dbReference type="Proteomes" id="UP000183208"/>
    </source>
</evidence>
<evidence type="ECO:0000313" key="12">
    <source>
        <dbReference type="EMBL" id="SEE47563.1"/>
    </source>
</evidence>
<dbReference type="Gene3D" id="1.10.268.10">
    <property type="entry name" value="Topoisomerase, domain 3"/>
    <property type="match status" value="1"/>
</dbReference>
<dbReference type="EMBL" id="FNTI01000001">
    <property type="protein sequence ID" value="SEE47563.1"/>
    <property type="molecule type" value="Genomic_DNA"/>
</dbReference>
<dbReference type="CDD" id="cd00187">
    <property type="entry name" value="TOP4c"/>
    <property type="match status" value="1"/>
</dbReference>
<evidence type="ECO:0000256" key="4">
    <source>
        <dbReference type="ARBA" id="ARBA00022840"/>
    </source>
</evidence>
<dbReference type="AlphaFoldDB" id="A0A1M7J4V4"/>
<dbReference type="Pfam" id="PF00521">
    <property type="entry name" value="DNA_topoisoIV"/>
    <property type="match status" value="1"/>
</dbReference>
<dbReference type="FunFam" id="3.30.1360.40:FF:000002">
    <property type="entry name" value="DNA gyrase subunit A"/>
    <property type="match status" value="1"/>
</dbReference>
<dbReference type="InterPro" id="IPR013758">
    <property type="entry name" value="Topo_IIA_A/C_ab"/>
</dbReference>
<dbReference type="GO" id="GO:0005737">
    <property type="term" value="C:cytoplasm"/>
    <property type="evidence" value="ECO:0007669"/>
    <property type="project" value="UniProtKB-SubCell"/>
</dbReference>
<dbReference type="Gene3D" id="3.90.199.10">
    <property type="entry name" value="Topoisomerase II, domain 5"/>
    <property type="match status" value="1"/>
</dbReference>
<comment type="function">
    <text evidence="8">A type II topoisomerase that negatively supercoils closed circular double-stranded (ds) DNA in an ATP-dependent manner to modulate DNA topology and maintain chromosomes in an underwound state. Negative supercoiling favors strand separation, and DNA replication, transcription, recombination and repair, all of which involve strand separation. Also able to catalyze the interconversion of other topological isomers of dsDNA rings, including catenanes and knotted rings. Type II topoisomerases break and join 2 DNA strands simultaneously in an ATP-dependent manner.</text>
</comment>
<dbReference type="InterPro" id="IPR013760">
    <property type="entry name" value="Topo_IIA-like_dom_sf"/>
</dbReference>
<dbReference type="NCBIfam" id="NF004044">
    <property type="entry name" value="PRK05561.1"/>
    <property type="match status" value="1"/>
</dbReference>
<evidence type="ECO:0000256" key="2">
    <source>
        <dbReference type="ARBA" id="ARBA00008263"/>
    </source>
</evidence>
<gene>
    <name evidence="8" type="primary">gyrA</name>
    <name evidence="12" type="ORF">SAMN05444171_7645</name>
</gene>
<dbReference type="InterPro" id="IPR035516">
    <property type="entry name" value="Gyrase/topoIV_suA_C"/>
</dbReference>
<dbReference type="NCBIfam" id="TIGR01063">
    <property type="entry name" value="gyrA"/>
    <property type="match status" value="1"/>
</dbReference>
<keyword evidence="4 8" id="KW-0067">ATP-binding</keyword>
<comment type="catalytic activity">
    <reaction evidence="1 8 9">
        <text>ATP-dependent breakage, passage and rejoining of double-stranded DNA.</text>
        <dbReference type="EC" id="5.6.2.2"/>
    </reaction>
</comment>
<dbReference type="EC" id="5.6.2.2" evidence="8"/>
<dbReference type="Gene3D" id="3.30.1360.40">
    <property type="match status" value="1"/>
</dbReference>
<dbReference type="SMART" id="SM00434">
    <property type="entry name" value="TOP4c"/>
    <property type="match status" value="1"/>
</dbReference>
<accession>A0A1M7J4V4</accession>
<protein>
    <recommendedName>
        <fullName evidence="8">DNA gyrase subunit A</fullName>
        <ecNumber evidence="8">5.6.2.2</ecNumber>
    </recommendedName>
</protein>
<dbReference type="Pfam" id="PF03989">
    <property type="entry name" value="DNA_gyraseA_C"/>
    <property type="match status" value="6"/>
</dbReference>